<accession>A0AA39JT13</accession>
<dbReference type="GeneID" id="85353531"/>
<protein>
    <submittedName>
        <fullName evidence="2">Uncharacterized protein</fullName>
    </submittedName>
</protein>
<evidence type="ECO:0000313" key="2">
    <source>
        <dbReference type="EMBL" id="KAK0448402.1"/>
    </source>
</evidence>
<proteinExistence type="predicted"/>
<gene>
    <name evidence="2" type="ORF">EV420DRAFT_1483415</name>
</gene>
<name>A0AA39JT13_ARMTA</name>
<keyword evidence="1" id="KW-1133">Transmembrane helix</keyword>
<dbReference type="Proteomes" id="UP001175211">
    <property type="component" value="Unassembled WGS sequence"/>
</dbReference>
<organism evidence="2 3">
    <name type="scientific">Armillaria tabescens</name>
    <name type="common">Ringless honey mushroom</name>
    <name type="synonym">Agaricus tabescens</name>
    <dbReference type="NCBI Taxonomy" id="1929756"/>
    <lineage>
        <taxon>Eukaryota</taxon>
        <taxon>Fungi</taxon>
        <taxon>Dikarya</taxon>
        <taxon>Basidiomycota</taxon>
        <taxon>Agaricomycotina</taxon>
        <taxon>Agaricomycetes</taxon>
        <taxon>Agaricomycetidae</taxon>
        <taxon>Agaricales</taxon>
        <taxon>Marasmiineae</taxon>
        <taxon>Physalacriaceae</taxon>
        <taxon>Desarmillaria</taxon>
    </lineage>
</organism>
<comment type="caution">
    <text evidence="2">The sequence shown here is derived from an EMBL/GenBank/DDBJ whole genome shotgun (WGS) entry which is preliminary data.</text>
</comment>
<sequence length="157" mass="17785">MIMPTGFSSLIASHEHHCTPSQEMRPPVLKLGNELARLRVPFTTCAAIVLRLRQTSTPPEDHHSIPILPSGFGAGSLLSVILHYSWARIHKGSGYRRRHIASSLRYKLYFTTFATWQIESREEVAHSTFVGSTLSPDVQWRARDEWEPSFFVPGTSR</sequence>
<keyword evidence="3" id="KW-1185">Reference proteome</keyword>
<evidence type="ECO:0000256" key="1">
    <source>
        <dbReference type="SAM" id="Phobius"/>
    </source>
</evidence>
<keyword evidence="1" id="KW-0812">Transmembrane</keyword>
<dbReference type="RefSeq" id="XP_060326507.1">
    <property type="nucleotide sequence ID" value="XM_060469983.1"/>
</dbReference>
<keyword evidence="1" id="KW-0472">Membrane</keyword>
<feature type="transmembrane region" description="Helical" evidence="1">
    <location>
        <begin position="67"/>
        <end position="87"/>
    </location>
</feature>
<dbReference type="AlphaFoldDB" id="A0AA39JT13"/>
<reference evidence="2" key="1">
    <citation type="submission" date="2023-06" db="EMBL/GenBank/DDBJ databases">
        <authorList>
            <consortium name="Lawrence Berkeley National Laboratory"/>
            <person name="Ahrendt S."/>
            <person name="Sahu N."/>
            <person name="Indic B."/>
            <person name="Wong-Bajracharya J."/>
            <person name="Merenyi Z."/>
            <person name="Ke H.-M."/>
            <person name="Monk M."/>
            <person name="Kocsube S."/>
            <person name="Drula E."/>
            <person name="Lipzen A."/>
            <person name="Balint B."/>
            <person name="Henrissat B."/>
            <person name="Andreopoulos B."/>
            <person name="Martin F.M."/>
            <person name="Harder C.B."/>
            <person name="Rigling D."/>
            <person name="Ford K.L."/>
            <person name="Foster G.D."/>
            <person name="Pangilinan J."/>
            <person name="Papanicolaou A."/>
            <person name="Barry K."/>
            <person name="LaButti K."/>
            <person name="Viragh M."/>
            <person name="Koriabine M."/>
            <person name="Yan M."/>
            <person name="Riley R."/>
            <person name="Champramary S."/>
            <person name="Plett K.L."/>
            <person name="Tsai I.J."/>
            <person name="Slot J."/>
            <person name="Sipos G."/>
            <person name="Plett J."/>
            <person name="Nagy L.G."/>
            <person name="Grigoriev I.V."/>
        </authorList>
    </citation>
    <scope>NUCLEOTIDE SEQUENCE</scope>
    <source>
        <strain evidence="2">CCBAS 213</strain>
    </source>
</reference>
<evidence type="ECO:0000313" key="3">
    <source>
        <dbReference type="Proteomes" id="UP001175211"/>
    </source>
</evidence>
<dbReference type="EMBL" id="JAUEPS010000041">
    <property type="protein sequence ID" value="KAK0448402.1"/>
    <property type="molecule type" value="Genomic_DNA"/>
</dbReference>